<evidence type="ECO:0000313" key="3">
    <source>
        <dbReference type="Proteomes" id="UP000257109"/>
    </source>
</evidence>
<dbReference type="AlphaFoldDB" id="A0A371HYT8"/>
<feature type="region of interest" description="Disordered" evidence="1">
    <location>
        <begin position="69"/>
        <end position="135"/>
    </location>
</feature>
<comment type="caution">
    <text evidence="2">The sequence shown here is derived from an EMBL/GenBank/DDBJ whole genome shotgun (WGS) entry which is preliminary data.</text>
</comment>
<gene>
    <name evidence="2" type="ORF">CR513_07879</name>
</gene>
<dbReference type="OrthoDB" id="913488at2759"/>
<dbReference type="CDD" id="cd00303">
    <property type="entry name" value="retropepsin_like"/>
    <property type="match status" value="1"/>
</dbReference>
<dbReference type="Gene3D" id="2.40.70.10">
    <property type="entry name" value="Acid Proteases"/>
    <property type="match status" value="1"/>
</dbReference>
<dbReference type="PANTHER" id="PTHR33067:SF9">
    <property type="entry name" value="RNA-DIRECTED DNA POLYMERASE"/>
    <property type="match status" value="1"/>
</dbReference>
<protein>
    <recommendedName>
        <fullName evidence="4">Aspartic peptidase DDI1-type domain-containing protein</fullName>
    </recommendedName>
</protein>
<name>A0A371HYT8_MUCPR</name>
<evidence type="ECO:0000313" key="2">
    <source>
        <dbReference type="EMBL" id="RDY07939.1"/>
    </source>
</evidence>
<evidence type="ECO:0000256" key="1">
    <source>
        <dbReference type="SAM" id="MobiDB-lite"/>
    </source>
</evidence>
<keyword evidence="3" id="KW-1185">Reference proteome</keyword>
<feature type="non-terminal residue" evidence="2">
    <location>
        <position position="1"/>
    </location>
</feature>
<dbReference type="Proteomes" id="UP000257109">
    <property type="component" value="Unassembled WGS sequence"/>
</dbReference>
<reference evidence="2" key="1">
    <citation type="submission" date="2018-05" db="EMBL/GenBank/DDBJ databases">
        <title>Draft genome of Mucuna pruriens seed.</title>
        <authorList>
            <person name="Nnadi N.E."/>
            <person name="Vos R."/>
            <person name="Hasami M.H."/>
            <person name="Devisetty U.K."/>
            <person name="Aguiy J.C."/>
        </authorList>
    </citation>
    <scope>NUCLEOTIDE SEQUENCE [LARGE SCALE GENOMIC DNA]</scope>
    <source>
        <strain evidence="2">JCA_2017</strain>
    </source>
</reference>
<evidence type="ECO:0008006" key="4">
    <source>
        <dbReference type="Google" id="ProtNLM"/>
    </source>
</evidence>
<accession>A0A371HYT8</accession>
<dbReference type="EMBL" id="QJKJ01001371">
    <property type="protein sequence ID" value="RDY07939.1"/>
    <property type="molecule type" value="Genomic_DNA"/>
</dbReference>
<organism evidence="2 3">
    <name type="scientific">Mucuna pruriens</name>
    <name type="common">Velvet bean</name>
    <name type="synonym">Dolichos pruriens</name>
    <dbReference type="NCBI Taxonomy" id="157652"/>
    <lineage>
        <taxon>Eukaryota</taxon>
        <taxon>Viridiplantae</taxon>
        <taxon>Streptophyta</taxon>
        <taxon>Embryophyta</taxon>
        <taxon>Tracheophyta</taxon>
        <taxon>Spermatophyta</taxon>
        <taxon>Magnoliopsida</taxon>
        <taxon>eudicotyledons</taxon>
        <taxon>Gunneridae</taxon>
        <taxon>Pentapetalae</taxon>
        <taxon>rosids</taxon>
        <taxon>fabids</taxon>
        <taxon>Fabales</taxon>
        <taxon>Fabaceae</taxon>
        <taxon>Papilionoideae</taxon>
        <taxon>50 kb inversion clade</taxon>
        <taxon>NPAAA clade</taxon>
        <taxon>indigoferoid/millettioid clade</taxon>
        <taxon>Phaseoleae</taxon>
        <taxon>Mucuna</taxon>
    </lineage>
</organism>
<feature type="compositionally biased region" description="Basic and acidic residues" evidence="1">
    <location>
        <begin position="113"/>
        <end position="123"/>
    </location>
</feature>
<sequence length="310" mass="34512">MPAPNHNYYQQPGLRYPVPLFQQQQQQMLTQNNSPFVEEWMKFQQNMNATMHDLKMQIGQLANSISQLQSAGSGNLPSQPIMNPEGGNASAMTLRSGKELQVAPRSKPNPTDLESKPEADSRAKTNPLPFPSRTISAKKPETDEELLKMFQQVKINIPFLDAIKQIPKYAKFLKELCVHKRNKLKEGVEVGGVLSTFIQRETIVGIKLALPRKCSDLGIFSVPCIIGGYTFVDAMLDLGASINIMPTSVYKSLNFGDLEPTSVIIQLANRSVVQPVGIHKDALVQVNDLIFPIDFYVLEMEDETSEKGLP</sequence>
<proteinExistence type="predicted"/>
<dbReference type="PANTHER" id="PTHR33067">
    <property type="entry name" value="RNA-DIRECTED DNA POLYMERASE-RELATED"/>
    <property type="match status" value="1"/>
</dbReference>
<feature type="compositionally biased region" description="Polar residues" evidence="1">
    <location>
        <begin position="69"/>
        <end position="81"/>
    </location>
</feature>
<dbReference type="InterPro" id="IPR021109">
    <property type="entry name" value="Peptidase_aspartic_dom_sf"/>
</dbReference>